<gene>
    <name evidence="1" type="ORF">Pgy4_40987</name>
</gene>
<dbReference type="EMBL" id="ADWY01003967">
    <property type="protein sequence ID" value="EGH19365.1"/>
    <property type="molecule type" value="Genomic_DNA"/>
</dbReference>
<feature type="non-terminal residue" evidence="1">
    <location>
        <position position="35"/>
    </location>
</feature>
<reference evidence="1 2" key="1">
    <citation type="journal article" date="2011" name="PLoS Pathog.">
        <title>Dynamic evolution of pathogenicity revealed by sequencing and comparative genomics of 19 Pseudomonas syringae isolates.</title>
        <authorList>
            <person name="Baltrus D.A."/>
            <person name="Nishimura M.T."/>
            <person name="Romanchuk A."/>
            <person name="Chang J.H."/>
            <person name="Mukhtar M.S."/>
            <person name="Cherkis K."/>
            <person name="Roach J."/>
            <person name="Grant S.R."/>
            <person name="Jones C.D."/>
            <person name="Dangl J.L."/>
        </authorList>
    </citation>
    <scope>NUCLEOTIDE SEQUENCE [LARGE SCALE GENOMIC DNA]</scope>
    <source>
        <strain evidence="2">race 4</strain>
    </source>
</reference>
<accession>F3CJC3</accession>
<proteinExistence type="predicted"/>
<feature type="non-terminal residue" evidence="1">
    <location>
        <position position="1"/>
    </location>
</feature>
<name>F3CJC3_PSESG</name>
<protein>
    <submittedName>
        <fullName evidence="1">Sensory box protein</fullName>
    </submittedName>
</protein>
<dbReference type="BioCyc" id="PSYR875330:G11XH-7864-MONOMER"/>
<organism evidence="1 2">
    <name type="scientific">Pseudomonas savastanoi pv. glycinea str. race 4</name>
    <dbReference type="NCBI Taxonomy" id="875330"/>
    <lineage>
        <taxon>Bacteria</taxon>
        <taxon>Pseudomonadati</taxon>
        <taxon>Pseudomonadota</taxon>
        <taxon>Gammaproteobacteria</taxon>
        <taxon>Pseudomonadales</taxon>
        <taxon>Pseudomonadaceae</taxon>
        <taxon>Pseudomonas</taxon>
    </lineage>
</organism>
<dbReference type="AlphaFoldDB" id="F3CJC3"/>
<evidence type="ECO:0000313" key="1">
    <source>
        <dbReference type="EMBL" id="EGH19365.1"/>
    </source>
</evidence>
<sequence length="35" mass="3967">ARVLAYNLRELLAEPMFLDGHRLQVTPSIGIVMNQ</sequence>
<comment type="caution">
    <text evidence="1">The sequence shown here is derived from an EMBL/GenBank/DDBJ whole genome shotgun (WGS) entry which is preliminary data.</text>
</comment>
<dbReference type="Proteomes" id="UP000005466">
    <property type="component" value="Unassembled WGS sequence"/>
</dbReference>
<evidence type="ECO:0000313" key="2">
    <source>
        <dbReference type="Proteomes" id="UP000005466"/>
    </source>
</evidence>